<name>A0A382TU10_9ZZZZ</name>
<accession>A0A382TU10</accession>
<feature type="non-terminal residue" evidence="1">
    <location>
        <position position="83"/>
    </location>
</feature>
<gene>
    <name evidence="1" type="ORF">METZ01_LOCUS378383</name>
</gene>
<evidence type="ECO:0000313" key="1">
    <source>
        <dbReference type="EMBL" id="SVD25529.1"/>
    </source>
</evidence>
<protein>
    <submittedName>
        <fullName evidence="1">Uncharacterized protein</fullName>
    </submittedName>
</protein>
<organism evidence="1">
    <name type="scientific">marine metagenome</name>
    <dbReference type="NCBI Taxonomy" id="408172"/>
    <lineage>
        <taxon>unclassified sequences</taxon>
        <taxon>metagenomes</taxon>
        <taxon>ecological metagenomes</taxon>
    </lineage>
</organism>
<reference evidence="1" key="1">
    <citation type="submission" date="2018-05" db="EMBL/GenBank/DDBJ databases">
        <authorList>
            <person name="Lanie J.A."/>
            <person name="Ng W.-L."/>
            <person name="Kazmierczak K.M."/>
            <person name="Andrzejewski T.M."/>
            <person name="Davidsen T.M."/>
            <person name="Wayne K.J."/>
            <person name="Tettelin H."/>
            <person name="Glass J.I."/>
            <person name="Rusch D."/>
            <person name="Podicherti R."/>
            <person name="Tsui H.-C.T."/>
            <person name="Winkler M.E."/>
        </authorList>
    </citation>
    <scope>NUCLEOTIDE SEQUENCE</scope>
</reference>
<dbReference type="EMBL" id="UINC01139154">
    <property type="protein sequence ID" value="SVD25529.1"/>
    <property type="molecule type" value="Genomic_DNA"/>
</dbReference>
<proteinExistence type="predicted"/>
<sequence length="83" mass="9787">MNTNFQVNMTIIYGLLLYPKTKNVGLLKMIMKTKKKKHTIDLVILWMPKLIMNKIQVKKFSKLKKGSNCFSYSYSTLRINKNE</sequence>
<dbReference type="AlphaFoldDB" id="A0A382TU10"/>